<dbReference type="RefSeq" id="WP_169385632.1">
    <property type="nucleotide sequence ID" value="NZ_JAAXLA010000124.1"/>
</dbReference>
<evidence type="ECO:0000256" key="1">
    <source>
        <dbReference type="SAM" id="MobiDB-lite"/>
    </source>
</evidence>
<dbReference type="EMBL" id="JAAXLA010000124">
    <property type="protein sequence ID" value="NMI02129.1"/>
    <property type="molecule type" value="Genomic_DNA"/>
</dbReference>
<name>A0ABX1SKM5_9PSEU</name>
<dbReference type="Proteomes" id="UP000820669">
    <property type="component" value="Unassembled WGS sequence"/>
</dbReference>
<evidence type="ECO:0000259" key="3">
    <source>
        <dbReference type="Pfam" id="PF00496"/>
    </source>
</evidence>
<dbReference type="PANTHER" id="PTHR30290">
    <property type="entry name" value="PERIPLASMIC BINDING COMPONENT OF ABC TRANSPORTER"/>
    <property type="match status" value="1"/>
</dbReference>
<dbReference type="PROSITE" id="PS51257">
    <property type="entry name" value="PROKAR_LIPOPROTEIN"/>
    <property type="match status" value="1"/>
</dbReference>
<keyword evidence="5" id="KW-1185">Reference proteome</keyword>
<evidence type="ECO:0000313" key="5">
    <source>
        <dbReference type="Proteomes" id="UP000820669"/>
    </source>
</evidence>
<evidence type="ECO:0000313" key="4">
    <source>
        <dbReference type="EMBL" id="NMI02129.1"/>
    </source>
</evidence>
<feature type="domain" description="Solute-binding protein family 5" evidence="3">
    <location>
        <begin position="99"/>
        <end position="427"/>
    </location>
</feature>
<dbReference type="Gene3D" id="3.90.76.10">
    <property type="entry name" value="Dipeptide-binding Protein, Domain 1"/>
    <property type="match status" value="1"/>
</dbReference>
<evidence type="ECO:0000256" key="2">
    <source>
        <dbReference type="SAM" id="SignalP"/>
    </source>
</evidence>
<comment type="caution">
    <text evidence="4">The sequence shown here is derived from an EMBL/GenBank/DDBJ whole genome shotgun (WGS) entry which is preliminary data.</text>
</comment>
<feature type="chain" id="PRO_5047465529" evidence="2">
    <location>
        <begin position="32"/>
        <end position="610"/>
    </location>
</feature>
<gene>
    <name evidence="4" type="ORF">HF526_33275</name>
</gene>
<dbReference type="SUPFAM" id="SSF53850">
    <property type="entry name" value="Periplasmic binding protein-like II"/>
    <property type="match status" value="1"/>
</dbReference>
<feature type="compositionally biased region" description="Low complexity" evidence="1">
    <location>
        <begin position="458"/>
        <end position="480"/>
    </location>
</feature>
<reference evidence="4 5" key="1">
    <citation type="submission" date="2020-04" db="EMBL/GenBank/DDBJ databases">
        <authorList>
            <person name="Klaysubun C."/>
            <person name="Duangmal K."/>
            <person name="Lipun K."/>
        </authorList>
    </citation>
    <scope>NUCLEOTIDE SEQUENCE [LARGE SCALE GENOMIC DNA]</scope>
    <source>
        <strain evidence="4 5">K10HN5</strain>
    </source>
</reference>
<protein>
    <submittedName>
        <fullName evidence="4">ABC transporter family substrate-binding protein</fullName>
    </submittedName>
</protein>
<keyword evidence="2" id="KW-0732">Signal</keyword>
<dbReference type="InterPro" id="IPR000914">
    <property type="entry name" value="SBP_5_dom"/>
</dbReference>
<feature type="region of interest" description="Disordered" evidence="1">
    <location>
        <begin position="433"/>
        <end position="491"/>
    </location>
</feature>
<dbReference type="Pfam" id="PF00496">
    <property type="entry name" value="SBP_bac_5"/>
    <property type="match status" value="1"/>
</dbReference>
<dbReference type="CDD" id="cd08501">
    <property type="entry name" value="PBP2_Lpqw"/>
    <property type="match status" value="1"/>
</dbReference>
<accession>A0ABX1SKM5</accession>
<dbReference type="Gene3D" id="3.40.190.10">
    <property type="entry name" value="Periplasmic binding protein-like II"/>
    <property type="match status" value="1"/>
</dbReference>
<sequence length="610" mass="62715">MTRIGATARVALAAVLVAVLAVLTACTNQPAAQPAPAAPPPVANAQPTKLVVGVEDLGAGFNPHLLAHRSPVTTALATLVLPSVFRPDAQGTLQLDKTIATSAEVVSQNPFTVNYELNVQASWSSNAPIAAEDFVYLWEQMRSQPGVVDAAGYRLITDVRSRAGGKAVDVVFSRPYPQWKQLFSDLLPASILKDAPGSWTGALTNGLPVSGGPFRVASVDRARGEIVLARNDLYWATPAKLDQLVLRRVDPETLAEGLRVGDVDVALPSADAAVRQALAAIVPPVHIQTAPQPTVTELGLRGDEGPVADGRVRRALGAIIDRDAIRATVAPNALPADAFGLAPSEPGYAPTAPPQAPARPDPVYAEQQLTAAGYTRTADGHWTRNGQPLRLVIGAAAERPDDVRVAELVATQLNAAGIGTSLVAPPAAELFGQQTVTPTPPTTTAPPTPTPSMAGNVAGPAASSSPTATTGPTPTSTSAPTPTPGQSGGVRVDLMVMPRAVGGDLGTRLASDYGCPQATAVVQNPPPTPTGFCFPTLQPLLDTLLTGPADPGMIATVERVLWAQLPALPLFQPVTLVVSTPNSDAATGIGPGPLLSGPVTGAQRWAAPVG</sequence>
<dbReference type="InterPro" id="IPR039424">
    <property type="entry name" value="SBP_5"/>
</dbReference>
<feature type="compositionally biased region" description="Pro residues" evidence="1">
    <location>
        <begin position="438"/>
        <end position="450"/>
    </location>
</feature>
<dbReference type="PANTHER" id="PTHR30290:SF65">
    <property type="entry name" value="MONOACYL PHOSPHATIDYLINOSITOL TETRAMANNOSIDE-BINDING PROTEIN LPQW-RELATED"/>
    <property type="match status" value="1"/>
</dbReference>
<organism evidence="4 5">
    <name type="scientific">Pseudonocardia acidicola</name>
    <dbReference type="NCBI Taxonomy" id="2724939"/>
    <lineage>
        <taxon>Bacteria</taxon>
        <taxon>Bacillati</taxon>
        <taxon>Actinomycetota</taxon>
        <taxon>Actinomycetes</taxon>
        <taxon>Pseudonocardiales</taxon>
        <taxon>Pseudonocardiaceae</taxon>
        <taxon>Pseudonocardia</taxon>
    </lineage>
</organism>
<dbReference type="Gene3D" id="3.10.105.10">
    <property type="entry name" value="Dipeptide-binding Protein, Domain 3"/>
    <property type="match status" value="1"/>
</dbReference>
<feature type="signal peptide" evidence="2">
    <location>
        <begin position="1"/>
        <end position="31"/>
    </location>
</feature>
<proteinExistence type="predicted"/>